<evidence type="ECO:0000313" key="2">
    <source>
        <dbReference type="EMBL" id="UZH55650.1"/>
    </source>
</evidence>
<feature type="transmembrane region" description="Helical" evidence="1">
    <location>
        <begin position="6"/>
        <end position="26"/>
    </location>
</feature>
<proteinExistence type="predicted"/>
<dbReference type="EMBL" id="CP069620">
    <property type="protein sequence ID" value="UZH55650.1"/>
    <property type="molecule type" value="Genomic_DNA"/>
</dbReference>
<dbReference type="Proteomes" id="UP001163981">
    <property type="component" value="Chromosome"/>
</dbReference>
<gene>
    <name evidence="2" type="ORF">JRG66_01790</name>
</gene>
<keyword evidence="1" id="KW-1133">Transmembrane helix</keyword>
<keyword evidence="1" id="KW-0812">Transmembrane</keyword>
<evidence type="ECO:0000313" key="3">
    <source>
        <dbReference type="Proteomes" id="UP001163981"/>
    </source>
</evidence>
<evidence type="ECO:0000256" key="1">
    <source>
        <dbReference type="SAM" id="Phobius"/>
    </source>
</evidence>
<organism evidence="2 3">
    <name type="scientific">Salinimicrobium tongyeongense</name>
    <dbReference type="NCBI Taxonomy" id="2809707"/>
    <lineage>
        <taxon>Bacteria</taxon>
        <taxon>Pseudomonadati</taxon>
        <taxon>Bacteroidota</taxon>
        <taxon>Flavobacteriia</taxon>
        <taxon>Flavobacteriales</taxon>
        <taxon>Flavobacteriaceae</taxon>
        <taxon>Salinimicrobium</taxon>
    </lineage>
</organism>
<protein>
    <recommendedName>
        <fullName evidence="4">DUF1574 domain-containing protein</fullName>
    </recommendedName>
</protein>
<sequence length="308" mass="35268">MKGFILYILKILGVFVIGVVLLEQVYDHVFKKGIVRNKLQKVLSLEEGDHYEFVFLGSSRTENTIDCEIIEKITGKSCINLGVAGSSLKDSYVLLKLLLEKGIVVDHVFLQVDYSYNEKSADLTPAFKATLIPFRSHPAIREELEIEDDGSYILNFPFYAYLKYEKIVGFREIVNQTILNDSGKNYENGFYPLTGTGKQLYGSLPAKIANTNRVLSNMEKMVSGKRTKLHYFFAPYCQQVENRDYAMKLQDKLPEIYNYIDIFDRKENLFADCGHLNLSGAQEFTKILITDFLHREAMDENDRNGGNE</sequence>
<keyword evidence="1" id="KW-0472">Membrane</keyword>
<dbReference type="RefSeq" id="WP_265164041.1">
    <property type="nucleotide sequence ID" value="NZ_CP069620.1"/>
</dbReference>
<name>A0ABY6NRW1_9FLAO</name>
<reference evidence="2" key="1">
    <citation type="submission" date="2021-02" db="EMBL/GenBank/DDBJ databases">
        <title>Salinimicrobium sp. nov. isolated from seawater in Tongyeong, Republic of Korea.</title>
        <authorList>
            <person name="Lee S.-J."/>
        </authorList>
    </citation>
    <scope>NUCLEOTIDE SEQUENCE</scope>
    <source>
        <strain evidence="2">HN-2-9-2</strain>
    </source>
</reference>
<accession>A0ABY6NRW1</accession>
<evidence type="ECO:0008006" key="4">
    <source>
        <dbReference type="Google" id="ProtNLM"/>
    </source>
</evidence>
<dbReference type="SUPFAM" id="SSF52266">
    <property type="entry name" value="SGNH hydrolase"/>
    <property type="match status" value="1"/>
</dbReference>
<keyword evidence="3" id="KW-1185">Reference proteome</keyword>